<evidence type="ECO:0000256" key="1">
    <source>
        <dbReference type="ARBA" id="ARBA00000677"/>
    </source>
</evidence>
<dbReference type="PRINTS" id="PR00727">
    <property type="entry name" value="LEADERPTASE"/>
</dbReference>
<dbReference type="GO" id="GO:0009003">
    <property type="term" value="F:signal peptidase activity"/>
    <property type="evidence" value="ECO:0007669"/>
    <property type="project" value="UniProtKB-EC"/>
</dbReference>
<comment type="subcellular location">
    <subcellularLocation>
        <location evidence="2">Cell membrane</location>
        <topology evidence="2">Single-pass type II membrane protein</topology>
    </subcellularLocation>
    <subcellularLocation>
        <location evidence="7">Membrane</location>
        <topology evidence="7">Single-pass type II membrane protein</topology>
    </subcellularLocation>
</comment>
<dbReference type="InterPro" id="IPR000223">
    <property type="entry name" value="Pept_S26A_signal_pept_1"/>
</dbReference>
<feature type="region of interest" description="Disordered" evidence="8">
    <location>
        <begin position="1"/>
        <end position="53"/>
    </location>
</feature>
<feature type="active site" evidence="6">
    <location>
        <position position="89"/>
    </location>
</feature>
<evidence type="ECO:0000256" key="8">
    <source>
        <dbReference type="SAM" id="MobiDB-lite"/>
    </source>
</evidence>
<feature type="transmembrane region" description="Helical" evidence="7">
    <location>
        <begin position="62"/>
        <end position="84"/>
    </location>
</feature>
<dbReference type="GO" id="GO:0004252">
    <property type="term" value="F:serine-type endopeptidase activity"/>
    <property type="evidence" value="ECO:0007669"/>
    <property type="project" value="InterPro"/>
</dbReference>
<evidence type="ECO:0000256" key="3">
    <source>
        <dbReference type="ARBA" id="ARBA00009370"/>
    </source>
</evidence>
<gene>
    <name evidence="10" type="primary">lepB</name>
    <name evidence="10" type="ORF">ABRQ22_21560</name>
</gene>
<keyword evidence="5 7" id="KW-0378">Hydrolase</keyword>
<evidence type="ECO:0000256" key="4">
    <source>
        <dbReference type="ARBA" id="ARBA00013208"/>
    </source>
</evidence>
<dbReference type="SUPFAM" id="SSF51306">
    <property type="entry name" value="LexA/Signal peptidase"/>
    <property type="match status" value="1"/>
</dbReference>
<dbReference type="EC" id="3.4.21.89" evidence="4 7"/>
<name>A0AAU8G1W5_9MICO</name>
<comment type="similarity">
    <text evidence="3 7">Belongs to the peptidase S26 family.</text>
</comment>
<feature type="domain" description="Peptidase S26" evidence="9">
    <location>
        <begin position="59"/>
        <end position="252"/>
    </location>
</feature>
<dbReference type="PROSITE" id="PS00761">
    <property type="entry name" value="SPASE_I_3"/>
    <property type="match status" value="1"/>
</dbReference>
<dbReference type="InterPro" id="IPR019758">
    <property type="entry name" value="Pept_S26A_signal_pept_1_CS"/>
</dbReference>
<dbReference type="Pfam" id="PF10502">
    <property type="entry name" value="Peptidase_S26"/>
    <property type="match status" value="1"/>
</dbReference>
<protein>
    <recommendedName>
        <fullName evidence="4 7">Signal peptidase I</fullName>
        <ecNumber evidence="4 7">3.4.21.89</ecNumber>
    </recommendedName>
</protein>
<dbReference type="Gene3D" id="2.10.109.10">
    <property type="entry name" value="Umud Fragment, subunit A"/>
    <property type="match status" value="1"/>
</dbReference>
<accession>A0AAU8G1W5</accession>
<reference evidence="10" key="1">
    <citation type="submission" date="2024-06" db="EMBL/GenBank/DDBJ databases">
        <title>Complete genome sequence of the cellulolytic actinobacterium, Cellulosimicrobium ES-005.</title>
        <authorList>
            <person name="Matthews C.T."/>
            <person name="Underwood K.D."/>
            <person name="Ghanchi K.M."/>
            <person name="Fields S.D."/>
            <person name="Gardner S.G."/>
        </authorList>
    </citation>
    <scope>NUCLEOTIDE SEQUENCE</scope>
    <source>
        <strain evidence="10">ES-005</strain>
    </source>
</reference>
<dbReference type="EMBL" id="CP159290">
    <property type="protein sequence ID" value="XCH30097.1"/>
    <property type="molecule type" value="Genomic_DNA"/>
</dbReference>
<evidence type="ECO:0000256" key="5">
    <source>
        <dbReference type="ARBA" id="ARBA00022801"/>
    </source>
</evidence>
<dbReference type="RefSeq" id="WP_353708121.1">
    <property type="nucleotide sequence ID" value="NZ_CP159290.1"/>
</dbReference>
<evidence type="ECO:0000256" key="2">
    <source>
        <dbReference type="ARBA" id="ARBA00004401"/>
    </source>
</evidence>
<feature type="active site" evidence="6">
    <location>
        <position position="162"/>
    </location>
</feature>
<evidence type="ECO:0000256" key="6">
    <source>
        <dbReference type="PIRSR" id="PIRSR600223-1"/>
    </source>
</evidence>
<keyword evidence="7" id="KW-0472">Membrane</keyword>
<dbReference type="GO" id="GO:0006465">
    <property type="term" value="P:signal peptide processing"/>
    <property type="evidence" value="ECO:0007669"/>
    <property type="project" value="InterPro"/>
</dbReference>
<dbReference type="NCBIfam" id="TIGR02227">
    <property type="entry name" value="sigpep_I_bact"/>
    <property type="match status" value="1"/>
</dbReference>
<dbReference type="CDD" id="cd06530">
    <property type="entry name" value="S26_SPase_I"/>
    <property type="match status" value="1"/>
</dbReference>
<keyword evidence="7" id="KW-1133">Transmembrane helix</keyword>
<evidence type="ECO:0000313" key="10">
    <source>
        <dbReference type="EMBL" id="XCH30097.1"/>
    </source>
</evidence>
<organism evidence="10">
    <name type="scientific">Cellulosimicrobium sp. ES-005</name>
    <dbReference type="NCBI Taxonomy" id="3163031"/>
    <lineage>
        <taxon>Bacteria</taxon>
        <taxon>Bacillati</taxon>
        <taxon>Actinomycetota</taxon>
        <taxon>Actinomycetes</taxon>
        <taxon>Micrococcales</taxon>
        <taxon>Promicromonosporaceae</taxon>
        <taxon>Cellulosimicrobium</taxon>
    </lineage>
</organism>
<keyword evidence="7" id="KW-0812">Transmembrane</keyword>
<evidence type="ECO:0000256" key="7">
    <source>
        <dbReference type="RuleBase" id="RU362042"/>
    </source>
</evidence>
<dbReference type="InterPro" id="IPR036286">
    <property type="entry name" value="LexA/Signal_pep-like_sf"/>
</dbReference>
<evidence type="ECO:0000259" key="9">
    <source>
        <dbReference type="Pfam" id="PF10502"/>
    </source>
</evidence>
<keyword evidence="7" id="KW-0645">Protease</keyword>
<comment type="catalytic activity">
    <reaction evidence="1 7">
        <text>Cleavage of hydrophobic, N-terminal signal or leader sequences from secreted and periplasmic proteins.</text>
        <dbReference type="EC" id="3.4.21.89"/>
    </reaction>
</comment>
<dbReference type="PANTHER" id="PTHR43390">
    <property type="entry name" value="SIGNAL PEPTIDASE I"/>
    <property type="match status" value="1"/>
</dbReference>
<dbReference type="AlphaFoldDB" id="A0AAU8G1W5"/>
<dbReference type="PANTHER" id="PTHR43390:SF1">
    <property type="entry name" value="CHLOROPLAST PROCESSING PEPTIDASE"/>
    <property type="match status" value="1"/>
</dbReference>
<sequence>MTDSAPPRGPQPDAGTERAALGPEDDGPGPHGQHLAADGAGGSSRGSRERPARKSSLLRETAIIVVSALVLSLLIKTFLVQAFFIPSASMEDTLVEGDRVMVSRLVPGAFDVHRGDIVVFKDPGGWLPPPVPQAESPVSEALRAALTFVGLLPQDTGEHLIKRVIGTPGDHVVCCDAEGRVSVNGVSIDETYIKPGSIPSQDPFDRTVPEDMLFVMGDNRQNSADSRYNTGKPGGGFVPMGNVVGTAFVKVWPLSHLGLLRNPGDVFADVPEVEP</sequence>
<dbReference type="InterPro" id="IPR019533">
    <property type="entry name" value="Peptidase_S26"/>
</dbReference>
<dbReference type="GO" id="GO:0005886">
    <property type="term" value="C:plasma membrane"/>
    <property type="evidence" value="ECO:0007669"/>
    <property type="project" value="UniProtKB-SubCell"/>
</dbReference>
<proteinExistence type="inferred from homology"/>